<comment type="caution">
    <text evidence="10">Lacks conserved residue(s) required for the propagation of feature annotation.</text>
</comment>
<feature type="compositionally biased region" description="Acidic residues" evidence="12">
    <location>
        <begin position="761"/>
        <end position="772"/>
    </location>
</feature>
<evidence type="ECO:0000256" key="3">
    <source>
        <dbReference type="ARBA" id="ARBA00012729"/>
    </source>
</evidence>
<dbReference type="PROSITE" id="PS50941">
    <property type="entry name" value="CHIT_BIND_I_2"/>
    <property type="match status" value="1"/>
</dbReference>
<evidence type="ECO:0000259" key="14">
    <source>
        <dbReference type="PROSITE" id="PS51910"/>
    </source>
</evidence>
<keyword evidence="6" id="KW-0146">Chitin degradation</keyword>
<dbReference type="SUPFAM" id="SSF57016">
    <property type="entry name" value="Plant lectins/antimicrobial peptides"/>
    <property type="match status" value="1"/>
</dbReference>
<proteinExistence type="inferred from homology"/>
<accession>A0A9P4Q0Y1</accession>
<dbReference type="SUPFAM" id="SSF54556">
    <property type="entry name" value="Chitinase insertion domain"/>
    <property type="match status" value="1"/>
</dbReference>
<dbReference type="PROSITE" id="PS01095">
    <property type="entry name" value="GH18_1"/>
    <property type="match status" value="1"/>
</dbReference>
<dbReference type="Gene3D" id="3.20.20.80">
    <property type="entry name" value="Glycosidases"/>
    <property type="match status" value="1"/>
</dbReference>
<name>A0A9P4Q0Y1_9PEZI</name>
<dbReference type="InterPro" id="IPR011583">
    <property type="entry name" value="Chitinase_II/V-like_cat"/>
</dbReference>
<evidence type="ECO:0000256" key="12">
    <source>
        <dbReference type="SAM" id="MobiDB-lite"/>
    </source>
</evidence>
<keyword evidence="9" id="KW-0624">Polysaccharide degradation</keyword>
<organism evidence="15 16">
    <name type="scientific">Polychaeton citri CBS 116435</name>
    <dbReference type="NCBI Taxonomy" id="1314669"/>
    <lineage>
        <taxon>Eukaryota</taxon>
        <taxon>Fungi</taxon>
        <taxon>Dikarya</taxon>
        <taxon>Ascomycota</taxon>
        <taxon>Pezizomycotina</taxon>
        <taxon>Dothideomycetes</taxon>
        <taxon>Dothideomycetidae</taxon>
        <taxon>Capnodiales</taxon>
        <taxon>Capnodiaceae</taxon>
        <taxon>Polychaeton</taxon>
    </lineage>
</organism>
<evidence type="ECO:0000256" key="2">
    <source>
        <dbReference type="ARBA" id="ARBA00008682"/>
    </source>
</evidence>
<keyword evidence="7" id="KW-0119">Carbohydrate metabolism</keyword>
<gene>
    <name evidence="15" type="ORF">K431DRAFT_258254</name>
</gene>
<dbReference type="EMBL" id="MU003898">
    <property type="protein sequence ID" value="KAF2716074.1"/>
    <property type="molecule type" value="Genomic_DNA"/>
</dbReference>
<feature type="region of interest" description="Disordered" evidence="12">
    <location>
        <begin position="759"/>
        <end position="785"/>
    </location>
</feature>
<feature type="non-terminal residue" evidence="15">
    <location>
        <position position="1032"/>
    </location>
</feature>
<evidence type="ECO:0000256" key="8">
    <source>
        <dbReference type="ARBA" id="ARBA00023295"/>
    </source>
</evidence>
<evidence type="ECO:0000256" key="11">
    <source>
        <dbReference type="RuleBase" id="RU000489"/>
    </source>
</evidence>
<comment type="caution">
    <text evidence="15">The sequence shown here is derived from an EMBL/GenBank/DDBJ whole genome shotgun (WGS) entry which is preliminary data.</text>
</comment>
<dbReference type="InterPro" id="IPR017853">
    <property type="entry name" value="GH"/>
</dbReference>
<feature type="disulfide bond" evidence="10">
    <location>
        <begin position="100"/>
        <end position="104"/>
    </location>
</feature>
<dbReference type="PANTHER" id="PTHR11177">
    <property type="entry name" value="CHITINASE"/>
    <property type="match status" value="1"/>
</dbReference>
<dbReference type="GO" id="GO:0008843">
    <property type="term" value="F:endochitinase activity"/>
    <property type="evidence" value="ECO:0007669"/>
    <property type="project" value="UniProtKB-EC"/>
</dbReference>
<comment type="similarity">
    <text evidence="2">Belongs to the glycosyl hydrolase 18 family. Chitinase class V subfamily.</text>
</comment>
<evidence type="ECO:0000313" key="15">
    <source>
        <dbReference type="EMBL" id="KAF2716074.1"/>
    </source>
</evidence>
<feature type="domain" description="GH18" evidence="14">
    <location>
        <begin position="138"/>
        <end position="494"/>
    </location>
</feature>
<reference evidence="15" key="1">
    <citation type="journal article" date="2020" name="Stud. Mycol.">
        <title>101 Dothideomycetes genomes: a test case for predicting lifestyles and emergence of pathogens.</title>
        <authorList>
            <person name="Haridas S."/>
            <person name="Albert R."/>
            <person name="Binder M."/>
            <person name="Bloem J."/>
            <person name="Labutti K."/>
            <person name="Salamov A."/>
            <person name="Andreopoulos B."/>
            <person name="Baker S."/>
            <person name="Barry K."/>
            <person name="Bills G."/>
            <person name="Bluhm B."/>
            <person name="Cannon C."/>
            <person name="Castanera R."/>
            <person name="Culley D."/>
            <person name="Daum C."/>
            <person name="Ezra D."/>
            <person name="Gonzalez J."/>
            <person name="Henrissat B."/>
            <person name="Kuo A."/>
            <person name="Liang C."/>
            <person name="Lipzen A."/>
            <person name="Lutzoni F."/>
            <person name="Magnuson J."/>
            <person name="Mondo S."/>
            <person name="Nolan M."/>
            <person name="Ohm R."/>
            <person name="Pangilinan J."/>
            <person name="Park H.-J."/>
            <person name="Ramirez L."/>
            <person name="Alfaro M."/>
            <person name="Sun H."/>
            <person name="Tritt A."/>
            <person name="Yoshinaga Y."/>
            <person name="Zwiers L.-H."/>
            <person name="Turgeon B."/>
            <person name="Goodwin S."/>
            <person name="Spatafora J."/>
            <person name="Crous P."/>
            <person name="Grigoriev I."/>
        </authorList>
    </citation>
    <scope>NUCLEOTIDE SEQUENCE</scope>
    <source>
        <strain evidence="15">CBS 116435</strain>
    </source>
</reference>
<dbReference type="InterPro" id="IPR001223">
    <property type="entry name" value="Glyco_hydro18_cat"/>
</dbReference>
<dbReference type="InterPro" id="IPR001002">
    <property type="entry name" value="Chitin-bd_1"/>
</dbReference>
<evidence type="ECO:0000256" key="4">
    <source>
        <dbReference type="ARBA" id="ARBA00022669"/>
    </source>
</evidence>
<feature type="disulfide bond" evidence="10">
    <location>
        <begin position="82"/>
        <end position="96"/>
    </location>
</feature>
<keyword evidence="8 11" id="KW-0326">Glycosidase</keyword>
<evidence type="ECO:0000256" key="5">
    <source>
        <dbReference type="ARBA" id="ARBA00022801"/>
    </source>
</evidence>
<evidence type="ECO:0000256" key="6">
    <source>
        <dbReference type="ARBA" id="ARBA00023024"/>
    </source>
</evidence>
<dbReference type="Proteomes" id="UP000799441">
    <property type="component" value="Unassembled WGS sequence"/>
</dbReference>
<dbReference type="GO" id="GO:0008061">
    <property type="term" value="F:chitin binding"/>
    <property type="evidence" value="ECO:0007669"/>
    <property type="project" value="UniProtKB-UniRule"/>
</dbReference>
<evidence type="ECO:0000256" key="7">
    <source>
        <dbReference type="ARBA" id="ARBA00023277"/>
    </source>
</evidence>
<keyword evidence="4 10" id="KW-0147">Chitin-binding</keyword>
<dbReference type="FunFam" id="3.10.50.10:FF:000008">
    <property type="entry name" value="Chitinase 11"/>
    <property type="match status" value="1"/>
</dbReference>
<dbReference type="InterPro" id="IPR001579">
    <property type="entry name" value="Glyco_hydro_18_chit_AS"/>
</dbReference>
<dbReference type="SUPFAM" id="SSF51445">
    <property type="entry name" value="(Trans)glycosidases"/>
    <property type="match status" value="1"/>
</dbReference>
<sequence>MTQDRSWRTGTRLLSLCFAGTFLLVALRSYGGAKTEITSNLLVARHDDLNSALDAFPASNITLHRREDYSCSASKPCSNGACCGESGFCGYGPTYCGDGCINQCDATAECGQYAAEPGTKCPLNHPSPPGGGSGQVFDRVIGYYESWSNSKSCHKVTPSDLPLDALTHVNYAFAYIDPGSYEVVTMDSATPGSLFDDTTVLKTINPGLEVWVSIGGWTFSDNGTATQPTFGEIAADAGKRQTFANNLVHFMQQHGFDGVDLDWEYPGAPDRGGKKEDTANYVKLLETLRTTFDKSGGKYGITFTAPSSYWYLRWFDLPGLLKYSNWINVMTYDLHGVWDSQNPIGSIVQGHTNLTEIKLALELFWRNDIPASKVALGWGFYGRSFTLSSASCSAPGCPFSGASNPGPCTGTGGYLGFYEIQEVLKSGAKAVHDTEAAVNYLVFDNDQWISYDDKVTFKQKADWANSVGIGGSLIWASDLDDDQYSAHSALLGRTVKPNNQVKALADSQGFGLTESIKASTGEDCYTYDGKCQDLNDPKALAAACGDGKVVVGWDDAGCGKKNHHYGKPVCCPSRGAPNTCKWRGDDTSSGGPKSDCSGRCEAGEINVGGIKSSWGGGFTNDGNTNKCGRGYKTFCCVSPDYEDATKGCYMSSCGGDCKSSDVELFRVNTDCSQIYSRAYCCPDPNPFSDCHWVGSAPDCAIDQCAEDEIELALNEYGVSNWNSAGCWWGRQKTACCKIGRIQTEPATCSTDACTDGLSCPPDDDDAEDDSDESSLSRRDDFDFDDDPEYLEKRYFAEGPDITVTAPPYPGPVRLYTTFRYREAIPIAFQVIKGYCIGPALRLLKVAIPNPVQIVRGLKMETEHILDVRFFDRWNVHIAALGAYAAIGGPSGPKPDTINDRVMHCLGSTFFRRPFSLLEKQVNIAKGNLFAFKNPVGLDAIKKAAKLAASVDTKAAVDKTLSLIRVGYAVFEYINDQNSVSAYTIVNTQMRLQLGYIEQVTGVTTLVDWWDAWFADFGSEIGRKGQTWATQAL</sequence>
<keyword evidence="10" id="KW-1015">Disulfide bond</keyword>
<dbReference type="PANTHER" id="PTHR11177:SF397">
    <property type="entry name" value="CHITINASE"/>
    <property type="match status" value="1"/>
</dbReference>
<evidence type="ECO:0000259" key="13">
    <source>
        <dbReference type="PROSITE" id="PS50941"/>
    </source>
</evidence>
<evidence type="ECO:0000256" key="1">
    <source>
        <dbReference type="ARBA" id="ARBA00000822"/>
    </source>
</evidence>
<dbReference type="InterPro" id="IPR029070">
    <property type="entry name" value="Chitinase_insertion_sf"/>
</dbReference>
<evidence type="ECO:0000313" key="16">
    <source>
        <dbReference type="Proteomes" id="UP000799441"/>
    </source>
</evidence>
<keyword evidence="5 11" id="KW-0378">Hydrolase</keyword>
<dbReference type="EC" id="3.2.1.14" evidence="3"/>
<dbReference type="InterPro" id="IPR050314">
    <property type="entry name" value="Glycosyl_Hydrlase_18"/>
</dbReference>
<dbReference type="PROSITE" id="PS51910">
    <property type="entry name" value="GH18_2"/>
    <property type="match status" value="1"/>
</dbReference>
<feature type="domain" description="Chitin-binding type-1" evidence="13">
    <location>
        <begin position="68"/>
        <end position="106"/>
    </location>
</feature>
<dbReference type="InterPro" id="IPR036861">
    <property type="entry name" value="Endochitinase-like_sf"/>
</dbReference>
<keyword evidence="16" id="KW-1185">Reference proteome</keyword>
<evidence type="ECO:0000256" key="9">
    <source>
        <dbReference type="ARBA" id="ARBA00023326"/>
    </source>
</evidence>
<evidence type="ECO:0000256" key="10">
    <source>
        <dbReference type="PROSITE-ProRule" id="PRU00261"/>
    </source>
</evidence>
<dbReference type="Pfam" id="PF00704">
    <property type="entry name" value="Glyco_hydro_18"/>
    <property type="match status" value="1"/>
</dbReference>
<dbReference type="GO" id="GO:0006032">
    <property type="term" value="P:chitin catabolic process"/>
    <property type="evidence" value="ECO:0007669"/>
    <property type="project" value="UniProtKB-KW"/>
</dbReference>
<feature type="disulfide bond" evidence="10">
    <location>
        <begin position="77"/>
        <end position="89"/>
    </location>
</feature>
<dbReference type="OrthoDB" id="73875at2759"/>
<dbReference type="SMART" id="SM00636">
    <property type="entry name" value="Glyco_18"/>
    <property type="match status" value="1"/>
</dbReference>
<dbReference type="Gene3D" id="3.10.50.10">
    <property type="match status" value="1"/>
</dbReference>
<dbReference type="GO" id="GO:0000272">
    <property type="term" value="P:polysaccharide catabolic process"/>
    <property type="evidence" value="ECO:0007669"/>
    <property type="project" value="UniProtKB-KW"/>
</dbReference>
<protein>
    <recommendedName>
        <fullName evidence="3">chitinase</fullName>
        <ecNumber evidence="3">3.2.1.14</ecNumber>
    </recommendedName>
</protein>
<dbReference type="AlphaFoldDB" id="A0A9P4Q0Y1"/>
<comment type="catalytic activity">
    <reaction evidence="1">
        <text>Random endo-hydrolysis of N-acetyl-beta-D-glucosaminide (1-&gt;4)-beta-linkages in chitin and chitodextrins.</text>
        <dbReference type="EC" id="3.2.1.14"/>
    </reaction>
</comment>